<accession>A0A0E9UZ47</accession>
<reference evidence="2" key="2">
    <citation type="journal article" date="2015" name="Fish Shellfish Immunol.">
        <title>Early steps in the European eel (Anguilla anguilla)-Vibrio vulnificus interaction in the gills: Role of the RtxA13 toxin.</title>
        <authorList>
            <person name="Callol A."/>
            <person name="Pajuelo D."/>
            <person name="Ebbesson L."/>
            <person name="Teles M."/>
            <person name="MacKenzie S."/>
            <person name="Amaro C."/>
        </authorList>
    </citation>
    <scope>NUCLEOTIDE SEQUENCE</scope>
</reference>
<evidence type="ECO:0000313" key="2">
    <source>
        <dbReference type="EMBL" id="JAH70228.1"/>
    </source>
</evidence>
<feature type="signal peptide" evidence="1">
    <location>
        <begin position="1"/>
        <end position="17"/>
    </location>
</feature>
<sequence length="48" mass="5409">MIFLIAFFILQAEPNVCAPLALVTDSVTISNKNVTHQSLQPDETKRFF</sequence>
<keyword evidence="1" id="KW-0732">Signal</keyword>
<reference evidence="2" key="1">
    <citation type="submission" date="2014-11" db="EMBL/GenBank/DDBJ databases">
        <authorList>
            <person name="Amaro Gonzalez C."/>
        </authorList>
    </citation>
    <scope>NUCLEOTIDE SEQUENCE</scope>
</reference>
<organism evidence="2">
    <name type="scientific">Anguilla anguilla</name>
    <name type="common">European freshwater eel</name>
    <name type="synonym">Muraena anguilla</name>
    <dbReference type="NCBI Taxonomy" id="7936"/>
    <lineage>
        <taxon>Eukaryota</taxon>
        <taxon>Metazoa</taxon>
        <taxon>Chordata</taxon>
        <taxon>Craniata</taxon>
        <taxon>Vertebrata</taxon>
        <taxon>Euteleostomi</taxon>
        <taxon>Actinopterygii</taxon>
        <taxon>Neopterygii</taxon>
        <taxon>Teleostei</taxon>
        <taxon>Anguilliformes</taxon>
        <taxon>Anguillidae</taxon>
        <taxon>Anguilla</taxon>
    </lineage>
</organism>
<dbReference type="AlphaFoldDB" id="A0A0E9UZ47"/>
<evidence type="ECO:0000256" key="1">
    <source>
        <dbReference type="SAM" id="SignalP"/>
    </source>
</evidence>
<protein>
    <submittedName>
        <fullName evidence="2">Uncharacterized protein</fullName>
    </submittedName>
</protein>
<dbReference type="EMBL" id="GBXM01038349">
    <property type="protein sequence ID" value="JAH70228.1"/>
    <property type="molecule type" value="Transcribed_RNA"/>
</dbReference>
<feature type="chain" id="PRO_5002433586" evidence="1">
    <location>
        <begin position="18"/>
        <end position="48"/>
    </location>
</feature>
<proteinExistence type="predicted"/>
<name>A0A0E9UZ47_ANGAN</name>